<protein>
    <submittedName>
        <fullName evidence="2">Uncharacterized protein</fullName>
    </submittedName>
</protein>
<dbReference type="Proteomes" id="UP000654918">
    <property type="component" value="Unassembled WGS sequence"/>
</dbReference>
<evidence type="ECO:0000256" key="1">
    <source>
        <dbReference type="SAM" id="MobiDB-lite"/>
    </source>
</evidence>
<feature type="compositionally biased region" description="Basic and acidic residues" evidence="1">
    <location>
        <begin position="97"/>
        <end position="110"/>
    </location>
</feature>
<dbReference type="AlphaFoldDB" id="A0A8H6N446"/>
<comment type="caution">
    <text evidence="2">The sequence shown here is derived from an EMBL/GenBank/DDBJ whole genome shotgun (WGS) entry which is preliminary data.</text>
</comment>
<dbReference type="EMBL" id="WIGO01000282">
    <property type="protein sequence ID" value="KAF6819677.1"/>
    <property type="molecule type" value="Genomic_DNA"/>
</dbReference>
<accession>A0A8H6N446</accession>
<evidence type="ECO:0000313" key="2">
    <source>
        <dbReference type="EMBL" id="KAF6819677.1"/>
    </source>
</evidence>
<organism evidence="2 3">
    <name type="scientific">Colletotrichum plurivorum</name>
    <dbReference type="NCBI Taxonomy" id="2175906"/>
    <lineage>
        <taxon>Eukaryota</taxon>
        <taxon>Fungi</taxon>
        <taxon>Dikarya</taxon>
        <taxon>Ascomycota</taxon>
        <taxon>Pezizomycotina</taxon>
        <taxon>Sordariomycetes</taxon>
        <taxon>Hypocreomycetidae</taxon>
        <taxon>Glomerellales</taxon>
        <taxon>Glomerellaceae</taxon>
        <taxon>Colletotrichum</taxon>
        <taxon>Colletotrichum orchidearum species complex</taxon>
    </lineage>
</organism>
<proteinExistence type="predicted"/>
<name>A0A8H6N446_9PEZI</name>
<feature type="region of interest" description="Disordered" evidence="1">
    <location>
        <begin position="97"/>
        <end position="120"/>
    </location>
</feature>
<sequence length="120" mass="13556">MSGRISKRKPDSENRKTRERLALALAIESEGVDVMPCSPCFRLNKVCKMSENSNRCSECVRAGLSRCDGSDVRQKRFLKDRGSELIRRGMQSLDELETKDRRLTESESRVLSDLTSVTAS</sequence>
<evidence type="ECO:0000313" key="3">
    <source>
        <dbReference type="Proteomes" id="UP000654918"/>
    </source>
</evidence>
<gene>
    <name evidence="2" type="ORF">CPLU01_12959</name>
</gene>
<reference evidence="2" key="1">
    <citation type="journal article" date="2020" name="Phytopathology">
        <title>Genome Sequence Resources of Colletotrichum truncatum, C. plurivorum, C. musicola, and C. sojae: Four Species Pathogenic to Soybean (Glycine max).</title>
        <authorList>
            <person name="Rogerio F."/>
            <person name="Boufleur T.R."/>
            <person name="Ciampi-Guillardi M."/>
            <person name="Sukno S.A."/>
            <person name="Thon M.R."/>
            <person name="Massola Junior N.S."/>
            <person name="Baroncelli R."/>
        </authorList>
    </citation>
    <scope>NUCLEOTIDE SEQUENCE</scope>
    <source>
        <strain evidence="2">LFN00145</strain>
    </source>
</reference>
<keyword evidence="3" id="KW-1185">Reference proteome</keyword>